<accession>A0A914W3L8</accession>
<dbReference type="GO" id="GO:0008289">
    <property type="term" value="F:lipid binding"/>
    <property type="evidence" value="ECO:0007669"/>
    <property type="project" value="UniProtKB-KW"/>
</dbReference>
<sequence>MKIALSLAVIGIVIQTAFAAISLSVDQCGTTRCRGHGPFICSVSNTCLEKAVYPNRQQELGQRYVGRWQLIQQENYVQFLQAEGVNPISVLLADQLRPQIVITNYGGNWKFVTEVVGTTTLTYDFYLDGDYIENTVDGRSLHYAFTMSRDGRLIQYRTKIDPNDRDSTFERYITGDKMICICETGGVIGKRIFQKIG</sequence>
<dbReference type="WBParaSite" id="PSAMB.scaffold309size57607.g4428.t1">
    <property type="protein sequence ID" value="PSAMB.scaffold309size57607.g4428.t1"/>
    <property type="gene ID" value="PSAMB.scaffold309size57607.g4428"/>
</dbReference>
<dbReference type="InterPro" id="IPR012674">
    <property type="entry name" value="Calycin"/>
</dbReference>
<proteinExistence type="inferred from homology"/>
<dbReference type="PRINTS" id="PR00178">
    <property type="entry name" value="FATTYACIDBP"/>
</dbReference>
<reference evidence="5" key="1">
    <citation type="submission" date="2022-11" db="UniProtKB">
        <authorList>
            <consortium name="WormBaseParasite"/>
        </authorList>
    </citation>
    <scope>IDENTIFICATION</scope>
</reference>
<evidence type="ECO:0000313" key="5">
    <source>
        <dbReference type="WBParaSite" id="PSAMB.scaffold309size57607.g4428.t1"/>
    </source>
</evidence>
<feature type="chain" id="PRO_5037701278" evidence="3">
    <location>
        <begin position="20"/>
        <end position="197"/>
    </location>
</feature>
<keyword evidence="3" id="KW-0732">Signal</keyword>
<comment type="similarity">
    <text evidence="1">Belongs to the calycin superfamily. Fatty-acid binding protein (FABP) family.</text>
</comment>
<organism evidence="4 5">
    <name type="scientific">Plectus sambesii</name>
    <dbReference type="NCBI Taxonomy" id="2011161"/>
    <lineage>
        <taxon>Eukaryota</taxon>
        <taxon>Metazoa</taxon>
        <taxon>Ecdysozoa</taxon>
        <taxon>Nematoda</taxon>
        <taxon>Chromadorea</taxon>
        <taxon>Plectida</taxon>
        <taxon>Plectina</taxon>
        <taxon>Plectoidea</taxon>
        <taxon>Plectidae</taxon>
        <taxon>Plectus</taxon>
    </lineage>
</organism>
<name>A0A914W3L8_9BILA</name>
<evidence type="ECO:0000256" key="1">
    <source>
        <dbReference type="ARBA" id="ARBA00008390"/>
    </source>
</evidence>
<dbReference type="InterPro" id="IPR000463">
    <property type="entry name" value="Fatty_acid-bd"/>
</dbReference>
<keyword evidence="2" id="KW-0446">Lipid-binding</keyword>
<dbReference type="Gene3D" id="2.40.128.20">
    <property type="match status" value="1"/>
</dbReference>
<dbReference type="PANTHER" id="PTHR11955">
    <property type="entry name" value="FATTY ACID BINDING PROTEIN"/>
    <property type="match status" value="1"/>
</dbReference>
<protein>
    <submittedName>
        <fullName evidence="5">Uncharacterized protein</fullName>
    </submittedName>
</protein>
<dbReference type="Proteomes" id="UP000887566">
    <property type="component" value="Unplaced"/>
</dbReference>
<dbReference type="AlphaFoldDB" id="A0A914W3L8"/>
<dbReference type="InterPro" id="IPR031259">
    <property type="entry name" value="ILBP"/>
</dbReference>
<evidence type="ECO:0000256" key="3">
    <source>
        <dbReference type="SAM" id="SignalP"/>
    </source>
</evidence>
<evidence type="ECO:0000313" key="4">
    <source>
        <dbReference type="Proteomes" id="UP000887566"/>
    </source>
</evidence>
<feature type="signal peptide" evidence="3">
    <location>
        <begin position="1"/>
        <end position="19"/>
    </location>
</feature>
<dbReference type="CDD" id="cd00742">
    <property type="entry name" value="FABP"/>
    <property type="match status" value="1"/>
</dbReference>
<keyword evidence="4" id="KW-1185">Reference proteome</keyword>
<evidence type="ECO:0000256" key="2">
    <source>
        <dbReference type="ARBA" id="ARBA00023121"/>
    </source>
</evidence>
<dbReference type="SUPFAM" id="SSF50814">
    <property type="entry name" value="Lipocalins"/>
    <property type="match status" value="1"/>
</dbReference>